<keyword evidence="3" id="KW-1185">Reference proteome</keyword>
<reference evidence="2 3" key="1">
    <citation type="submission" date="2023-08" db="EMBL/GenBank/DDBJ databases">
        <title>A Necator americanus chromosomal reference genome.</title>
        <authorList>
            <person name="Ilik V."/>
            <person name="Petrzelkova K.J."/>
            <person name="Pardy F."/>
            <person name="Fuh T."/>
            <person name="Niatou-Singa F.S."/>
            <person name="Gouil Q."/>
            <person name="Baker L."/>
            <person name="Ritchie M.E."/>
            <person name="Jex A.R."/>
            <person name="Gazzola D."/>
            <person name="Li H."/>
            <person name="Toshio Fujiwara R."/>
            <person name="Zhan B."/>
            <person name="Aroian R.V."/>
            <person name="Pafco B."/>
            <person name="Schwarz E.M."/>
        </authorList>
    </citation>
    <scope>NUCLEOTIDE SEQUENCE [LARGE SCALE GENOMIC DNA]</scope>
    <source>
        <strain evidence="2 3">Aroian</strain>
        <tissue evidence="2">Whole animal</tissue>
    </source>
</reference>
<evidence type="ECO:0000256" key="1">
    <source>
        <dbReference type="SAM" id="Phobius"/>
    </source>
</evidence>
<keyword evidence="1" id="KW-0472">Membrane</keyword>
<comment type="caution">
    <text evidence="2">The sequence shown here is derived from an EMBL/GenBank/DDBJ whole genome shotgun (WGS) entry which is preliminary data.</text>
</comment>
<dbReference type="Proteomes" id="UP001303046">
    <property type="component" value="Unassembled WGS sequence"/>
</dbReference>
<keyword evidence="1" id="KW-0812">Transmembrane</keyword>
<evidence type="ECO:0000313" key="2">
    <source>
        <dbReference type="EMBL" id="KAK6755452.1"/>
    </source>
</evidence>
<keyword evidence="1" id="KW-1133">Transmembrane helix</keyword>
<name>A0ABR1DYE2_NECAM</name>
<dbReference type="EMBL" id="JAVFWL010000005">
    <property type="protein sequence ID" value="KAK6755452.1"/>
    <property type="molecule type" value="Genomic_DNA"/>
</dbReference>
<protein>
    <recommendedName>
        <fullName evidence="4">Secreted protein</fullName>
    </recommendedName>
</protein>
<evidence type="ECO:0000313" key="3">
    <source>
        <dbReference type="Proteomes" id="UP001303046"/>
    </source>
</evidence>
<gene>
    <name evidence="2" type="primary">Necator_chrV.g18844</name>
    <name evidence="2" type="ORF">RB195_014053</name>
</gene>
<accession>A0ABR1DYE2</accession>
<feature type="transmembrane region" description="Helical" evidence="1">
    <location>
        <begin position="9"/>
        <end position="27"/>
    </location>
</feature>
<evidence type="ECO:0008006" key="4">
    <source>
        <dbReference type="Google" id="ProtNLM"/>
    </source>
</evidence>
<proteinExistence type="predicted"/>
<organism evidence="2 3">
    <name type="scientific">Necator americanus</name>
    <name type="common">Human hookworm</name>
    <dbReference type="NCBI Taxonomy" id="51031"/>
    <lineage>
        <taxon>Eukaryota</taxon>
        <taxon>Metazoa</taxon>
        <taxon>Ecdysozoa</taxon>
        <taxon>Nematoda</taxon>
        <taxon>Chromadorea</taxon>
        <taxon>Rhabditida</taxon>
        <taxon>Rhabditina</taxon>
        <taxon>Rhabditomorpha</taxon>
        <taxon>Strongyloidea</taxon>
        <taxon>Ancylostomatidae</taxon>
        <taxon>Bunostominae</taxon>
        <taxon>Necator</taxon>
    </lineage>
</organism>
<sequence length="92" mass="9971">MGQMEACETVLHVLVYLTMHLIAPMSASPSSSHVRNPSNTAQIGSRSCSNCTIAGMLLIARVLSLLLRFMKAISTAISRSEPMCQENVFDLS</sequence>
<feature type="transmembrane region" description="Helical" evidence="1">
    <location>
        <begin position="47"/>
        <end position="69"/>
    </location>
</feature>